<dbReference type="AlphaFoldDB" id="U2R405"/>
<gene>
    <name evidence="1" type="ORF">HMPREF9015_01942</name>
</gene>
<dbReference type="InterPro" id="IPR038765">
    <property type="entry name" value="Papain-like_cys_pep_sf"/>
</dbReference>
<accession>U2R405</accession>
<evidence type="ECO:0000313" key="2">
    <source>
        <dbReference type="Proteomes" id="UP000016626"/>
    </source>
</evidence>
<dbReference type="SUPFAM" id="SSF54001">
    <property type="entry name" value="Cysteine proteinases"/>
    <property type="match status" value="1"/>
</dbReference>
<name>U2R405_LEPWF</name>
<evidence type="ECO:0000313" key="1">
    <source>
        <dbReference type="EMBL" id="ERK48373.1"/>
    </source>
</evidence>
<comment type="caution">
    <text evidence="1">The sequence shown here is derived from an EMBL/GenBank/DDBJ whole genome shotgun (WGS) entry which is preliminary data.</text>
</comment>
<dbReference type="EMBL" id="AWVM01000100">
    <property type="protein sequence ID" value="ERK48373.1"/>
    <property type="molecule type" value="Genomic_DNA"/>
</dbReference>
<dbReference type="HOGENOM" id="CLU_1641667_0_0_0"/>
<organism evidence="1 2">
    <name type="scientific">Leptotrichia wadei (strain F0279)</name>
    <dbReference type="NCBI Taxonomy" id="888055"/>
    <lineage>
        <taxon>Bacteria</taxon>
        <taxon>Fusobacteriati</taxon>
        <taxon>Fusobacteriota</taxon>
        <taxon>Fusobacteriia</taxon>
        <taxon>Fusobacteriales</taxon>
        <taxon>Leptotrichiaceae</taxon>
        <taxon>Leptotrichia</taxon>
    </lineage>
</organism>
<reference evidence="1 2" key="1">
    <citation type="submission" date="2013-06" db="EMBL/GenBank/DDBJ databases">
        <authorList>
            <person name="Weinstock G."/>
            <person name="Sodergren E."/>
            <person name="Lobos E.A."/>
            <person name="Fulton L."/>
            <person name="Fulton R."/>
            <person name="Courtney L."/>
            <person name="Fronick C."/>
            <person name="O'Laughlin M."/>
            <person name="Godfrey J."/>
            <person name="Wilson R.M."/>
            <person name="Miner T."/>
            <person name="Farmer C."/>
            <person name="Delehaunty K."/>
            <person name="Cordes M."/>
            <person name="Minx P."/>
            <person name="Tomlinson C."/>
            <person name="Chen J."/>
            <person name="Wollam A."/>
            <person name="Pepin K.H."/>
            <person name="Bhonagiri V."/>
            <person name="Zhang X."/>
            <person name="Warren W."/>
            <person name="Mitreva M."/>
            <person name="Mardis E.R."/>
            <person name="Wilson R.K."/>
        </authorList>
    </citation>
    <scope>NUCLEOTIDE SEQUENCE [LARGE SCALE GENOMIC DNA]</scope>
    <source>
        <strain evidence="1 2">F0279</strain>
    </source>
</reference>
<sequence>MQLEKDKLYICFHKPKRLIGHLIALWTLGKYSHCEFIYNNQVFLSNPGGVRTKKFNYQKNFEIFEMDSSVRTEDIIEFYNTAQGKGYDYLGILGQFFYASKVQNDDRYFCSEFCLNAIDYALQFTLTYKLKSLKDRIGYQFSPAKLYKYLRDMELIKEKEVI</sequence>
<dbReference type="Gene3D" id="3.90.1720.10">
    <property type="entry name" value="endopeptidase domain like (from Nostoc punctiforme)"/>
    <property type="match status" value="1"/>
</dbReference>
<dbReference type="Proteomes" id="UP000016626">
    <property type="component" value="Unassembled WGS sequence"/>
</dbReference>
<dbReference type="PATRIC" id="fig|888055.3.peg.1865"/>
<proteinExistence type="predicted"/>
<dbReference type="RefSeq" id="WP_021746855.1">
    <property type="nucleotide sequence ID" value="NZ_KI271422.1"/>
</dbReference>
<protein>
    <submittedName>
        <fullName evidence="1">Uncharacterized protein</fullName>
    </submittedName>
</protein>